<feature type="domain" description="DDE-1" evidence="1">
    <location>
        <begin position="1"/>
        <end position="91"/>
    </location>
</feature>
<dbReference type="GO" id="GO:0003676">
    <property type="term" value="F:nucleic acid binding"/>
    <property type="evidence" value="ECO:0007669"/>
    <property type="project" value="InterPro"/>
</dbReference>
<dbReference type="AlphaFoldDB" id="A0A6G1JBB0"/>
<dbReference type="Proteomes" id="UP000799291">
    <property type="component" value="Unassembled WGS sequence"/>
</dbReference>
<proteinExistence type="predicted"/>
<accession>A0A6G1JBB0</accession>
<dbReference type="OrthoDB" id="3935526at2759"/>
<sequence>MDGHSSHVDVDFHWAARLAKIELVFMPPHSSHVLQPLDVSVFSVVKSKYRNQIRDLASLDDAAPVKKERFISYYHAAREDGMNERVIRAGWKGTGLVPYCPGRVVESSQQSIQKLEGLSRRTRTVLQKAGKAIGNANSRIAVQQEQISRLEYQVQSTGSQRKRKRITIDQNQRFADVERIKAMIDQAAAETAKKATPRALMAPETVYISPTTTTFESLCTQWQL</sequence>
<protein>
    <submittedName>
        <fullName evidence="2">DDE-domain-containing protein</fullName>
    </submittedName>
</protein>
<reference evidence="2" key="1">
    <citation type="journal article" date="2020" name="Stud. Mycol.">
        <title>101 Dothideomycetes genomes: a test case for predicting lifestyles and emergence of pathogens.</title>
        <authorList>
            <person name="Haridas S."/>
            <person name="Albert R."/>
            <person name="Binder M."/>
            <person name="Bloem J."/>
            <person name="Labutti K."/>
            <person name="Salamov A."/>
            <person name="Andreopoulos B."/>
            <person name="Baker S."/>
            <person name="Barry K."/>
            <person name="Bills G."/>
            <person name="Bluhm B."/>
            <person name="Cannon C."/>
            <person name="Castanera R."/>
            <person name="Culley D."/>
            <person name="Daum C."/>
            <person name="Ezra D."/>
            <person name="Gonzalez J."/>
            <person name="Henrissat B."/>
            <person name="Kuo A."/>
            <person name="Liang C."/>
            <person name="Lipzen A."/>
            <person name="Lutzoni F."/>
            <person name="Magnuson J."/>
            <person name="Mondo S."/>
            <person name="Nolan M."/>
            <person name="Ohm R."/>
            <person name="Pangilinan J."/>
            <person name="Park H.-J."/>
            <person name="Ramirez L."/>
            <person name="Alfaro M."/>
            <person name="Sun H."/>
            <person name="Tritt A."/>
            <person name="Yoshinaga Y."/>
            <person name="Zwiers L.-H."/>
            <person name="Turgeon B."/>
            <person name="Goodwin S."/>
            <person name="Spatafora J."/>
            <person name="Crous P."/>
            <person name="Grigoriev I."/>
        </authorList>
    </citation>
    <scope>NUCLEOTIDE SEQUENCE</scope>
    <source>
        <strain evidence="2">CBS 122367</strain>
    </source>
</reference>
<evidence type="ECO:0000259" key="1">
    <source>
        <dbReference type="Pfam" id="PF03184"/>
    </source>
</evidence>
<dbReference type="EMBL" id="MU005575">
    <property type="protein sequence ID" value="KAF2687501.1"/>
    <property type="molecule type" value="Genomic_DNA"/>
</dbReference>
<keyword evidence="3" id="KW-1185">Reference proteome</keyword>
<evidence type="ECO:0000313" key="3">
    <source>
        <dbReference type="Proteomes" id="UP000799291"/>
    </source>
</evidence>
<name>A0A6G1JBB0_9PLEO</name>
<dbReference type="InterPro" id="IPR004875">
    <property type="entry name" value="DDE_SF_endonuclease_dom"/>
</dbReference>
<gene>
    <name evidence="2" type="ORF">K458DRAFT_296291</name>
</gene>
<organism evidence="2 3">
    <name type="scientific">Lentithecium fluviatile CBS 122367</name>
    <dbReference type="NCBI Taxonomy" id="1168545"/>
    <lineage>
        <taxon>Eukaryota</taxon>
        <taxon>Fungi</taxon>
        <taxon>Dikarya</taxon>
        <taxon>Ascomycota</taxon>
        <taxon>Pezizomycotina</taxon>
        <taxon>Dothideomycetes</taxon>
        <taxon>Pleosporomycetidae</taxon>
        <taxon>Pleosporales</taxon>
        <taxon>Massarineae</taxon>
        <taxon>Lentitheciaceae</taxon>
        <taxon>Lentithecium</taxon>
    </lineage>
</organism>
<evidence type="ECO:0000313" key="2">
    <source>
        <dbReference type="EMBL" id="KAF2687501.1"/>
    </source>
</evidence>
<dbReference type="Pfam" id="PF03184">
    <property type="entry name" value="DDE_1"/>
    <property type="match status" value="1"/>
</dbReference>